<reference evidence="2 3" key="1">
    <citation type="journal article" date="2016" name="Genome Announc.">
        <title>First Complete Genome Sequence of a Subdivision 6 Acidobacterium Strain.</title>
        <authorList>
            <person name="Huang S."/>
            <person name="Vieira S."/>
            <person name="Bunk B."/>
            <person name="Riedel T."/>
            <person name="Sproer C."/>
            <person name="Overmann J."/>
        </authorList>
    </citation>
    <scope>NUCLEOTIDE SEQUENCE [LARGE SCALE GENOMIC DNA]</scope>
    <source>
        <strain evidence="3">DSM 100886 HEG_-6_39</strain>
    </source>
</reference>
<gene>
    <name evidence="2" type="primary">phoE</name>
    <name evidence="2" type="ORF">LuPra_02285</name>
</gene>
<accession>A0A143PMR9</accession>
<keyword evidence="1" id="KW-0732">Signal</keyword>
<evidence type="ECO:0000313" key="3">
    <source>
        <dbReference type="Proteomes" id="UP000076079"/>
    </source>
</evidence>
<evidence type="ECO:0000313" key="2">
    <source>
        <dbReference type="EMBL" id="AMY09074.1"/>
    </source>
</evidence>
<protein>
    <submittedName>
        <fullName evidence="2">Outer membrane pore protein E</fullName>
    </submittedName>
</protein>
<sequence length="461" mass="48893">MHHASSIGPLPSALGMSILLCLAGALLPASALARQSQGSQSAATVITCVSTNAERKVCPADTAAGVALLRSTGQGTCLLGKTWGYDTAGIWVTESCGGEFALGATAEATGGDEFVGTFEPYGQLRTHLAAYDDTAEVQDNATRVGINFRTRGSVKMFAGTEWGVNLVQSDTQFNLSASGNGDFGVVETDTSPVFIARLGFIGVDFGPVGRVAIGKQGSVHYDITSYTTDRFNVFGGQGTSTYVAGTDGGATGTGRADRVVNYRNTLFKILDVGVQGQFRGGKESDGAGGSVQLTVLPGVKFGGAYTHTNWSQNTRNLVQGLRGDGEYAALGTRIDWRAFQMGLVYSHQDNGDMVQVPFEDIVTPVAFDADGVELFLQGRIKRLGLIGGFTYQDPKVRDTLLDPDFNTKYAILGAEWFVARTAKIYTESKIDLDSVSPTGASGDSVFTIGFRYDFAFRVSHK</sequence>
<dbReference type="RefSeq" id="WP_110170855.1">
    <property type="nucleotide sequence ID" value="NZ_CP015136.1"/>
</dbReference>
<dbReference type="KEGG" id="abac:LuPra_02285"/>
<dbReference type="OrthoDB" id="102934at2"/>
<dbReference type="GO" id="GO:0009279">
    <property type="term" value="C:cell outer membrane"/>
    <property type="evidence" value="ECO:0007669"/>
    <property type="project" value="InterPro"/>
</dbReference>
<name>A0A143PMR9_LUTPR</name>
<dbReference type="PANTHER" id="PTHR34501">
    <property type="entry name" value="PROTEIN YDDL-RELATED"/>
    <property type="match status" value="1"/>
</dbReference>
<dbReference type="InterPro" id="IPR021381">
    <property type="entry name" value="DUF3011"/>
</dbReference>
<dbReference type="Pfam" id="PF00267">
    <property type="entry name" value="Porin_1"/>
    <property type="match status" value="1"/>
</dbReference>
<evidence type="ECO:0000256" key="1">
    <source>
        <dbReference type="ARBA" id="ARBA00022729"/>
    </source>
</evidence>
<dbReference type="Proteomes" id="UP000076079">
    <property type="component" value="Chromosome"/>
</dbReference>
<dbReference type="InterPro" id="IPR023614">
    <property type="entry name" value="Porin_dom_sf"/>
</dbReference>
<organism evidence="2 3">
    <name type="scientific">Luteitalea pratensis</name>
    <dbReference type="NCBI Taxonomy" id="1855912"/>
    <lineage>
        <taxon>Bacteria</taxon>
        <taxon>Pseudomonadati</taxon>
        <taxon>Acidobacteriota</taxon>
        <taxon>Vicinamibacteria</taxon>
        <taxon>Vicinamibacterales</taxon>
        <taxon>Vicinamibacteraceae</taxon>
        <taxon>Luteitalea</taxon>
    </lineage>
</organism>
<dbReference type="SUPFAM" id="SSF56935">
    <property type="entry name" value="Porins"/>
    <property type="match status" value="1"/>
</dbReference>
<reference evidence="3" key="2">
    <citation type="submission" date="2016-04" db="EMBL/GenBank/DDBJ databases">
        <title>First Complete Genome Sequence of a Subdivision 6 Acidobacterium.</title>
        <authorList>
            <person name="Huang S."/>
            <person name="Vieira S."/>
            <person name="Bunk B."/>
            <person name="Riedel T."/>
            <person name="Sproeer C."/>
            <person name="Overmann J."/>
        </authorList>
    </citation>
    <scope>NUCLEOTIDE SEQUENCE [LARGE SCALE GENOMIC DNA]</scope>
    <source>
        <strain evidence="3">DSM 100886 HEG_-6_39</strain>
    </source>
</reference>
<proteinExistence type="predicted"/>
<dbReference type="InterPro" id="IPR050298">
    <property type="entry name" value="Gram-neg_bact_OMP"/>
</dbReference>
<dbReference type="PANTHER" id="PTHR34501:SF2">
    <property type="entry name" value="OUTER MEMBRANE PORIN F-RELATED"/>
    <property type="match status" value="1"/>
</dbReference>
<keyword evidence="3" id="KW-1185">Reference proteome</keyword>
<dbReference type="EMBL" id="CP015136">
    <property type="protein sequence ID" value="AMY09074.1"/>
    <property type="molecule type" value="Genomic_DNA"/>
</dbReference>
<dbReference type="InterPro" id="IPR001702">
    <property type="entry name" value="Porin_Gram-ve"/>
</dbReference>
<dbReference type="GO" id="GO:0015288">
    <property type="term" value="F:porin activity"/>
    <property type="evidence" value="ECO:0007669"/>
    <property type="project" value="InterPro"/>
</dbReference>
<dbReference type="AlphaFoldDB" id="A0A143PMR9"/>
<dbReference type="Pfam" id="PF11218">
    <property type="entry name" value="DUF3011"/>
    <property type="match status" value="1"/>
</dbReference>
<dbReference type="STRING" id="1855912.LuPra_02285"/>
<dbReference type="Gene3D" id="2.40.160.10">
    <property type="entry name" value="Porin"/>
    <property type="match status" value="1"/>
</dbReference>
<dbReference type="GO" id="GO:0034220">
    <property type="term" value="P:monoatomic ion transmembrane transport"/>
    <property type="evidence" value="ECO:0007669"/>
    <property type="project" value="InterPro"/>
</dbReference>